<evidence type="ECO:0000256" key="1">
    <source>
        <dbReference type="ARBA" id="ARBA00000085"/>
    </source>
</evidence>
<evidence type="ECO:0000256" key="6">
    <source>
        <dbReference type="ARBA" id="ARBA00022777"/>
    </source>
</evidence>
<evidence type="ECO:0000256" key="4">
    <source>
        <dbReference type="ARBA" id="ARBA00022679"/>
    </source>
</evidence>
<comment type="caution">
    <text evidence="10">The sequence shown here is derived from an EMBL/GenBank/DDBJ whole genome shotgun (WGS) entry which is preliminary data.</text>
</comment>
<dbReference type="EC" id="2.7.13.3" evidence="2"/>
<organism evidence="10 11">
    <name type="scientific">Streptomyces flavidovirens</name>
    <dbReference type="NCBI Taxonomy" id="67298"/>
    <lineage>
        <taxon>Bacteria</taxon>
        <taxon>Bacillati</taxon>
        <taxon>Actinomycetota</taxon>
        <taxon>Actinomycetes</taxon>
        <taxon>Kitasatosporales</taxon>
        <taxon>Streptomycetaceae</taxon>
        <taxon>Streptomyces</taxon>
    </lineage>
</organism>
<dbReference type="EMBL" id="JBIAPK010000005">
    <property type="protein sequence ID" value="MFF3340963.1"/>
    <property type="molecule type" value="Genomic_DNA"/>
</dbReference>
<dbReference type="Pfam" id="PF07730">
    <property type="entry name" value="HisKA_3"/>
    <property type="match status" value="1"/>
</dbReference>
<accession>A0ABW6RHE8</accession>
<gene>
    <name evidence="10" type="ORF">ACFYWW_19850</name>
</gene>
<dbReference type="PANTHER" id="PTHR24421:SF10">
    <property type="entry name" value="NITRATE_NITRITE SENSOR PROTEIN NARQ"/>
    <property type="match status" value="1"/>
</dbReference>
<dbReference type="Proteomes" id="UP001601976">
    <property type="component" value="Unassembled WGS sequence"/>
</dbReference>
<protein>
    <recommendedName>
        <fullName evidence="2">histidine kinase</fullName>
        <ecNumber evidence="2">2.7.13.3</ecNumber>
    </recommendedName>
</protein>
<proteinExistence type="predicted"/>
<evidence type="ECO:0000256" key="8">
    <source>
        <dbReference type="ARBA" id="ARBA00023012"/>
    </source>
</evidence>
<keyword evidence="3" id="KW-0597">Phosphoprotein</keyword>
<evidence type="ECO:0000256" key="7">
    <source>
        <dbReference type="ARBA" id="ARBA00022840"/>
    </source>
</evidence>
<dbReference type="PANTHER" id="PTHR24421">
    <property type="entry name" value="NITRATE/NITRITE SENSOR PROTEIN NARX-RELATED"/>
    <property type="match status" value="1"/>
</dbReference>
<dbReference type="Gene3D" id="1.20.5.1930">
    <property type="match status" value="1"/>
</dbReference>
<evidence type="ECO:0000313" key="10">
    <source>
        <dbReference type="EMBL" id="MFF3340963.1"/>
    </source>
</evidence>
<sequence length="184" mass="19840">MERDQQAQLAAAAKHTRIAREMHDIIGHNLSVITGLADGGRYVAAKSPERAVQALDAISTTSRTALTERRRALGVLREDAPPPAKLTPQLTLTDLDQLMDGVRAAGLPVHMKVRRHPDAVPLGPGQQLTVYRVVQEALTNTLKHADPDATAEVDVTYTPHTVTATVTSSHTTSLTRRPGHHGHA</sequence>
<keyword evidence="7" id="KW-0067">ATP-binding</keyword>
<dbReference type="InterPro" id="IPR050482">
    <property type="entry name" value="Sensor_HK_TwoCompSys"/>
</dbReference>
<keyword evidence="4" id="KW-0808">Transferase</keyword>
<dbReference type="GO" id="GO:0016301">
    <property type="term" value="F:kinase activity"/>
    <property type="evidence" value="ECO:0007669"/>
    <property type="project" value="UniProtKB-KW"/>
</dbReference>
<keyword evidence="11" id="KW-1185">Reference proteome</keyword>
<dbReference type="RefSeq" id="WP_387896280.1">
    <property type="nucleotide sequence ID" value="NZ_JBIAPK010000005.1"/>
</dbReference>
<reference evidence="10 11" key="1">
    <citation type="submission" date="2024-10" db="EMBL/GenBank/DDBJ databases">
        <title>The Natural Products Discovery Center: Release of the First 8490 Sequenced Strains for Exploring Actinobacteria Biosynthetic Diversity.</title>
        <authorList>
            <person name="Kalkreuter E."/>
            <person name="Kautsar S.A."/>
            <person name="Yang D."/>
            <person name="Bader C.D."/>
            <person name="Teijaro C.N."/>
            <person name="Fluegel L."/>
            <person name="Davis C.M."/>
            <person name="Simpson J.R."/>
            <person name="Lauterbach L."/>
            <person name="Steele A.D."/>
            <person name="Gui C."/>
            <person name="Meng S."/>
            <person name="Li G."/>
            <person name="Viehrig K."/>
            <person name="Ye F."/>
            <person name="Su P."/>
            <person name="Kiefer A.F."/>
            <person name="Nichols A."/>
            <person name="Cepeda A.J."/>
            <person name="Yan W."/>
            <person name="Fan B."/>
            <person name="Jiang Y."/>
            <person name="Adhikari A."/>
            <person name="Zheng C.-J."/>
            <person name="Schuster L."/>
            <person name="Cowan T.M."/>
            <person name="Smanski M.J."/>
            <person name="Chevrette M.G."/>
            <person name="De Carvalho L.P.S."/>
            <person name="Shen B."/>
        </authorList>
    </citation>
    <scope>NUCLEOTIDE SEQUENCE [LARGE SCALE GENOMIC DNA]</scope>
    <source>
        <strain evidence="10 11">NPDC003029</strain>
    </source>
</reference>
<keyword evidence="8" id="KW-0902">Two-component regulatory system</keyword>
<keyword evidence="5" id="KW-0547">Nucleotide-binding</keyword>
<feature type="domain" description="Signal transduction histidine kinase subgroup 3 dimerisation and phosphoacceptor" evidence="9">
    <location>
        <begin position="16"/>
        <end position="79"/>
    </location>
</feature>
<evidence type="ECO:0000256" key="2">
    <source>
        <dbReference type="ARBA" id="ARBA00012438"/>
    </source>
</evidence>
<evidence type="ECO:0000256" key="5">
    <source>
        <dbReference type="ARBA" id="ARBA00022741"/>
    </source>
</evidence>
<dbReference type="SUPFAM" id="SSF55874">
    <property type="entry name" value="ATPase domain of HSP90 chaperone/DNA topoisomerase II/histidine kinase"/>
    <property type="match status" value="1"/>
</dbReference>
<dbReference type="Gene3D" id="3.30.565.10">
    <property type="entry name" value="Histidine kinase-like ATPase, C-terminal domain"/>
    <property type="match status" value="1"/>
</dbReference>
<dbReference type="InterPro" id="IPR036890">
    <property type="entry name" value="HATPase_C_sf"/>
</dbReference>
<name>A0ABW6RHE8_9ACTN</name>
<dbReference type="InterPro" id="IPR011712">
    <property type="entry name" value="Sig_transdc_His_kin_sub3_dim/P"/>
</dbReference>
<evidence type="ECO:0000313" key="11">
    <source>
        <dbReference type="Proteomes" id="UP001601976"/>
    </source>
</evidence>
<comment type="catalytic activity">
    <reaction evidence="1">
        <text>ATP + protein L-histidine = ADP + protein N-phospho-L-histidine.</text>
        <dbReference type="EC" id="2.7.13.3"/>
    </reaction>
</comment>
<evidence type="ECO:0000259" key="9">
    <source>
        <dbReference type="Pfam" id="PF07730"/>
    </source>
</evidence>
<evidence type="ECO:0000256" key="3">
    <source>
        <dbReference type="ARBA" id="ARBA00022553"/>
    </source>
</evidence>
<keyword evidence="6 10" id="KW-0418">Kinase</keyword>